<evidence type="ECO:0000313" key="2">
    <source>
        <dbReference type="Proteomes" id="UP001234202"/>
    </source>
</evidence>
<organism evidence="1 2">
    <name type="scientific">Naganishia onofrii</name>
    <dbReference type="NCBI Taxonomy" id="1851511"/>
    <lineage>
        <taxon>Eukaryota</taxon>
        <taxon>Fungi</taxon>
        <taxon>Dikarya</taxon>
        <taxon>Basidiomycota</taxon>
        <taxon>Agaricomycotina</taxon>
        <taxon>Tremellomycetes</taxon>
        <taxon>Filobasidiales</taxon>
        <taxon>Filobasidiaceae</taxon>
        <taxon>Naganishia</taxon>
    </lineage>
</organism>
<proteinExistence type="predicted"/>
<comment type="caution">
    <text evidence="1">The sequence shown here is derived from an EMBL/GenBank/DDBJ whole genome shotgun (WGS) entry which is preliminary data.</text>
</comment>
<keyword evidence="2" id="KW-1185">Reference proteome</keyword>
<reference evidence="1" key="1">
    <citation type="submission" date="2023-04" db="EMBL/GenBank/DDBJ databases">
        <title>Draft Genome sequencing of Naganishia species isolated from polar environments using Oxford Nanopore Technology.</title>
        <authorList>
            <person name="Leo P."/>
            <person name="Venkateswaran K."/>
        </authorList>
    </citation>
    <scope>NUCLEOTIDE SEQUENCE</scope>
    <source>
        <strain evidence="1">DBVPG 5303</strain>
    </source>
</reference>
<dbReference type="Proteomes" id="UP001234202">
    <property type="component" value="Unassembled WGS sequence"/>
</dbReference>
<dbReference type="EMBL" id="JASBWV010000015">
    <property type="protein sequence ID" value="KAJ9122213.1"/>
    <property type="molecule type" value="Genomic_DNA"/>
</dbReference>
<gene>
    <name evidence="1" type="ORF">QFC24_004443</name>
</gene>
<evidence type="ECO:0000313" key="1">
    <source>
        <dbReference type="EMBL" id="KAJ9122213.1"/>
    </source>
</evidence>
<accession>A0ACC2XDV3</accession>
<sequence length="213" mass="24655">MVSMQVRDYYWRADSTVQLMPCPDVADQIVRTDLKELVDLDLQGRVYGYAPMGDDREDMEGFRFWKTANLDQDLPNAMQDVLPIYTLDRSWLWCETWCSQESLKDAKTKPKLDRARKIPEWEAYDNEVAAFTRRIASERLGNDQEGDSTIAVDDVDVLATPDKDIHLPGHGKLKDERHPSTEVVDTETKTQHTETVGKFDREHDTQHRTPDEL</sequence>
<name>A0ACC2XDV3_9TREE</name>
<protein>
    <submittedName>
        <fullName evidence="1">Uncharacterized protein</fullName>
    </submittedName>
</protein>